<dbReference type="InterPro" id="IPR007019">
    <property type="entry name" value="SURF6"/>
</dbReference>
<evidence type="ECO:0000259" key="6">
    <source>
        <dbReference type="Pfam" id="PF15459"/>
    </source>
</evidence>
<evidence type="ECO:0000313" key="7">
    <source>
        <dbReference type="EMBL" id="KAF2760002.1"/>
    </source>
</evidence>
<protein>
    <submittedName>
        <fullName evidence="7">SURF6-domain-containing protein</fullName>
    </submittedName>
</protein>
<dbReference type="EMBL" id="ML996569">
    <property type="protein sequence ID" value="KAF2760002.1"/>
    <property type="molecule type" value="Genomic_DNA"/>
</dbReference>
<proteinExistence type="inferred from homology"/>
<evidence type="ECO:0000256" key="3">
    <source>
        <dbReference type="ARBA" id="ARBA00023242"/>
    </source>
</evidence>
<evidence type="ECO:0000259" key="5">
    <source>
        <dbReference type="Pfam" id="PF04935"/>
    </source>
</evidence>
<feature type="region of interest" description="Disordered" evidence="4">
    <location>
        <begin position="28"/>
        <end position="338"/>
    </location>
</feature>
<dbReference type="InterPro" id="IPR029190">
    <property type="entry name" value="Rrp14/SURF6_C"/>
</dbReference>
<feature type="compositionally biased region" description="Basic and acidic residues" evidence="4">
    <location>
        <begin position="326"/>
        <end position="338"/>
    </location>
</feature>
<evidence type="ECO:0000256" key="1">
    <source>
        <dbReference type="ARBA" id="ARBA00004123"/>
    </source>
</evidence>
<feature type="domain" description="Ribosomal RNA-processing protein 14 N-terminal" evidence="6">
    <location>
        <begin position="8"/>
        <end position="63"/>
    </location>
</feature>
<dbReference type="GO" id="GO:0003723">
    <property type="term" value="F:RNA binding"/>
    <property type="evidence" value="ECO:0007669"/>
    <property type="project" value="TreeGrafter"/>
</dbReference>
<dbReference type="GO" id="GO:0005730">
    <property type="term" value="C:nucleolus"/>
    <property type="evidence" value="ECO:0007669"/>
    <property type="project" value="TreeGrafter"/>
</dbReference>
<feature type="domain" description="Ribosomal RNA-processing protein 14/surfeit locus protein 6 C-terminal" evidence="5">
    <location>
        <begin position="305"/>
        <end position="503"/>
    </location>
</feature>
<comment type="similarity">
    <text evidence="2">Belongs to the SURF6 family.</text>
</comment>
<dbReference type="GeneID" id="54481799"/>
<dbReference type="Proteomes" id="UP000799437">
    <property type="component" value="Unassembled WGS sequence"/>
</dbReference>
<gene>
    <name evidence="7" type="ORF">EJ05DRAFT_318853</name>
</gene>
<dbReference type="Pfam" id="PF04935">
    <property type="entry name" value="SURF6"/>
    <property type="match status" value="1"/>
</dbReference>
<dbReference type="GO" id="GO:0003677">
    <property type="term" value="F:DNA binding"/>
    <property type="evidence" value="ECO:0007669"/>
    <property type="project" value="TreeGrafter"/>
</dbReference>
<name>A0A6A6WAX1_9PEZI</name>
<feature type="compositionally biased region" description="Basic residues" evidence="4">
    <location>
        <begin position="491"/>
        <end position="513"/>
    </location>
</feature>
<feature type="compositionally biased region" description="Basic and acidic residues" evidence="4">
    <location>
        <begin position="113"/>
        <end position="152"/>
    </location>
</feature>
<feature type="compositionally biased region" description="Basic and acidic residues" evidence="4">
    <location>
        <begin position="47"/>
        <end position="58"/>
    </location>
</feature>
<keyword evidence="3" id="KW-0539">Nucleus</keyword>
<dbReference type="PANTHER" id="PTHR14369">
    <property type="entry name" value="SURFEIT LOCUS PROTEIN 6"/>
    <property type="match status" value="1"/>
</dbReference>
<dbReference type="GO" id="GO:0042274">
    <property type="term" value="P:ribosomal small subunit biogenesis"/>
    <property type="evidence" value="ECO:0007669"/>
    <property type="project" value="TreeGrafter"/>
</dbReference>
<organism evidence="7 8">
    <name type="scientific">Pseudovirgaria hyperparasitica</name>
    <dbReference type="NCBI Taxonomy" id="470096"/>
    <lineage>
        <taxon>Eukaryota</taxon>
        <taxon>Fungi</taxon>
        <taxon>Dikarya</taxon>
        <taxon>Ascomycota</taxon>
        <taxon>Pezizomycotina</taxon>
        <taxon>Dothideomycetes</taxon>
        <taxon>Dothideomycetes incertae sedis</taxon>
        <taxon>Acrospermales</taxon>
        <taxon>Acrospermaceae</taxon>
        <taxon>Pseudovirgaria</taxon>
    </lineage>
</organism>
<feature type="compositionally biased region" description="Basic and acidic residues" evidence="4">
    <location>
        <begin position="440"/>
        <end position="490"/>
    </location>
</feature>
<dbReference type="InterPro" id="IPR029188">
    <property type="entry name" value="Rrp14_N"/>
</dbReference>
<reference evidence="7" key="1">
    <citation type="journal article" date="2020" name="Stud. Mycol.">
        <title>101 Dothideomycetes genomes: a test case for predicting lifestyles and emergence of pathogens.</title>
        <authorList>
            <person name="Haridas S."/>
            <person name="Albert R."/>
            <person name="Binder M."/>
            <person name="Bloem J."/>
            <person name="Labutti K."/>
            <person name="Salamov A."/>
            <person name="Andreopoulos B."/>
            <person name="Baker S."/>
            <person name="Barry K."/>
            <person name="Bills G."/>
            <person name="Bluhm B."/>
            <person name="Cannon C."/>
            <person name="Castanera R."/>
            <person name="Culley D."/>
            <person name="Daum C."/>
            <person name="Ezra D."/>
            <person name="Gonzalez J."/>
            <person name="Henrissat B."/>
            <person name="Kuo A."/>
            <person name="Liang C."/>
            <person name="Lipzen A."/>
            <person name="Lutzoni F."/>
            <person name="Magnuson J."/>
            <person name="Mondo S."/>
            <person name="Nolan M."/>
            <person name="Ohm R."/>
            <person name="Pangilinan J."/>
            <person name="Park H.-J."/>
            <person name="Ramirez L."/>
            <person name="Alfaro M."/>
            <person name="Sun H."/>
            <person name="Tritt A."/>
            <person name="Yoshinaga Y."/>
            <person name="Zwiers L.-H."/>
            <person name="Turgeon B."/>
            <person name="Goodwin S."/>
            <person name="Spatafora J."/>
            <person name="Crous P."/>
            <person name="Grigoriev I."/>
        </authorList>
    </citation>
    <scope>NUCLEOTIDE SEQUENCE</scope>
    <source>
        <strain evidence="7">CBS 121739</strain>
    </source>
</reference>
<evidence type="ECO:0000313" key="8">
    <source>
        <dbReference type="Proteomes" id="UP000799437"/>
    </source>
</evidence>
<feature type="region of interest" description="Disordered" evidence="4">
    <location>
        <begin position="379"/>
        <end position="401"/>
    </location>
</feature>
<dbReference type="Pfam" id="PF15459">
    <property type="entry name" value="RRP14"/>
    <property type="match status" value="1"/>
</dbReference>
<sequence>MADDLEARLNSHARSFEGLMSLLPSEAYYGQEKSKQLKREKRAKTQATERIELEESDRKRKRQPEGEGSSDVEGFEKEKPREATKPTMKKHKKENAPKIVTEQPSATSDEGTVAEKDVKRKAKIEKQKEKAEKQKAKLLEKQQRRKEQEAKLQETVQDTGAPSKMISRAPTSVSPGIVQDSEISCNESEVLKSNKEPAADTSRDDDDDMDKIDLKDLGEDDDAAASTAPSTPRAESPASDIPSTSSSSSIVPPASDAIPQKSLKSKSKLRTIDNEARERLRARIEQLRSARKADGIDGKPAKNRQELLEARRRKQDERKAHKKEMRKQSRDKEEEQKLAAEAELARLRGSGSPLTGSDMFSPRTENNFLFGRVAFDDGKQLDPTMSSFRDSTKKKGPGDTRTILKTAEKKQAHLKGLDETQRKDLEEKDAWLNAKKKAHGEKVRDDTSLLKKTLKRQDKQKGKSEKEWTERIDGVQKGIEMRQKKREENLKKRRDGKGVKNKKIKKPSKKPKSRPGFEGSFRSKK</sequence>
<feature type="compositionally biased region" description="Basic and acidic residues" evidence="4">
    <location>
        <begin position="270"/>
        <end position="319"/>
    </location>
</feature>
<dbReference type="PANTHER" id="PTHR14369:SF0">
    <property type="entry name" value="SURFEIT LOCUS PROTEIN 6"/>
    <property type="match status" value="1"/>
</dbReference>
<dbReference type="RefSeq" id="XP_033602453.1">
    <property type="nucleotide sequence ID" value="XM_033740745.1"/>
</dbReference>
<dbReference type="AlphaFoldDB" id="A0A6A6WAX1"/>
<keyword evidence="8" id="KW-1185">Reference proteome</keyword>
<evidence type="ECO:0000256" key="4">
    <source>
        <dbReference type="SAM" id="MobiDB-lite"/>
    </source>
</evidence>
<feature type="compositionally biased region" description="Basic and acidic residues" evidence="4">
    <location>
        <begin position="74"/>
        <end position="84"/>
    </location>
</feature>
<dbReference type="OrthoDB" id="444809at2759"/>
<feature type="compositionally biased region" description="Basic and acidic residues" evidence="4">
    <location>
        <begin position="189"/>
        <end position="202"/>
    </location>
</feature>
<evidence type="ECO:0000256" key="2">
    <source>
        <dbReference type="ARBA" id="ARBA00005904"/>
    </source>
</evidence>
<accession>A0A6A6WAX1</accession>
<feature type="compositionally biased region" description="Low complexity" evidence="4">
    <location>
        <begin position="224"/>
        <end position="259"/>
    </location>
</feature>
<dbReference type="GO" id="GO:0042273">
    <property type="term" value="P:ribosomal large subunit biogenesis"/>
    <property type="evidence" value="ECO:0007669"/>
    <property type="project" value="TreeGrafter"/>
</dbReference>
<comment type="subcellular location">
    <subcellularLocation>
        <location evidence="1">Nucleus</location>
    </subcellularLocation>
</comment>
<feature type="region of interest" description="Disordered" evidence="4">
    <location>
        <begin position="435"/>
        <end position="525"/>
    </location>
</feature>